<dbReference type="InterPro" id="IPR015890">
    <property type="entry name" value="Chorismate_C"/>
</dbReference>
<dbReference type="PANTHER" id="PTHR11236">
    <property type="entry name" value="AMINOBENZOATE/ANTHRANILATE SYNTHASE"/>
    <property type="match status" value="1"/>
</dbReference>
<dbReference type="EMBL" id="JAGFBF010000005">
    <property type="protein sequence ID" value="MBO2989842.1"/>
    <property type="molecule type" value="Genomic_DNA"/>
</dbReference>
<dbReference type="GO" id="GO:0000162">
    <property type="term" value="P:L-tryptophan biosynthetic process"/>
    <property type="evidence" value="ECO:0007669"/>
    <property type="project" value="TreeGrafter"/>
</dbReference>
<dbReference type="GO" id="GO:0005737">
    <property type="term" value="C:cytoplasm"/>
    <property type="evidence" value="ECO:0007669"/>
    <property type="project" value="TreeGrafter"/>
</dbReference>
<comment type="caution">
    <text evidence="2">The sequence shown here is derived from an EMBL/GenBank/DDBJ whole genome shotgun (WGS) entry which is preliminary data.</text>
</comment>
<accession>A0A939QDL1</accession>
<evidence type="ECO:0000313" key="2">
    <source>
        <dbReference type="EMBL" id="MBO2989842.1"/>
    </source>
</evidence>
<dbReference type="InterPro" id="IPR005801">
    <property type="entry name" value="ADC_synthase"/>
</dbReference>
<dbReference type="AlphaFoldDB" id="A0A939QDL1"/>
<dbReference type="InterPro" id="IPR019999">
    <property type="entry name" value="Anth_synth_I-like"/>
</dbReference>
<evidence type="ECO:0000313" key="3">
    <source>
        <dbReference type="Proteomes" id="UP000668403"/>
    </source>
</evidence>
<organism evidence="2 3">
    <name type="scientific">Leucobacter tardus</name>
    <dbReference type="NCBI Taxonomy" id="501483"/>
    <lineage>
        <taxon>Bacteria</taxon>
        <taxon>Bacillati</taxon>
        <taxon>Actinomycetota</taxon>
        <taxon>Actinomycetes</taxon>
        <taxon>Micrococcales</taxon>
        <taxon>Microbacteriaceae</taxon>
        <taxon>Leucobacter</taxon>
    </lineage>
</organism>
<keyword evidence="3" id="KW-1185">Reference proteome</keyword>
<feature type="domain" description="Chorismate-utilising enzyme C-terminal" evidence="1">
    <location>
        <begin position="189"/>
        <end position="448"/>
    </location>
</feature>
<dbReference type="SUPFAM" id="SSF56322">
    <property type="entry name" value="ADC synthase"/>
    <property type="match status" value="1"/>
</dbReference>
<sequence>MPPADDRGYAVRPLIGVPDPERVARALADTGDAWCWLDGAAAAERGDPRGTTYLGATTHVRTAQTGHEYEFLEQLRGTEPDAAGRGRSGFAHGWVTAFGYEFGVALLGAQTAADDAAPAFALRLDAVLAIDHRGRRAEVRGASEADIEGWMAAYGHVLGGRDPASGSGASAAGGSRPLREHQWRTDAVDYETAVDACRRAIGDGDAYVLCLTDTAEVALPPDTDPVDLYRALRANGGALRGGIVAAGDRVLISASPERFLSVTGDRVATHPIKGTRKRGSTPAEDDRIAAELAAHPKERAENLMIVDLMRNDLSRVCAPGSVGVDGFLRVEAHPHVHQLVSTVFGRLRPGADATDALAAAFPGGSMTGAPKRSAVEILGRLEGRPRGLYSGCFGWIGSDGSCELAMTIRGVELRGSARDGGIDALVGAGGGITIDSDPSDELAEQRLKADAILRALGSR</sequence>
<gene>
    <name evidence="2" type="ORF">J4H85_07520</name>
</gene>
<dbReference type="GO" id="GO:0046820">
    <property type="term" value="F:4-amino-4-deoxychorismate synthase activity"/>
    <property type="evidence" value="ECO:0007669"/>
    <property type="project" value="TreeGrafter"/>
</dbReference>
<dbReference type="GO" id="GO:0008153">
    <property type="term" value="P:4-aminobenzoate biosynthetic process"/>
    <property type="evidence" value="ECO:0007669"/>
    <property type="project" value="TreeGrafter"/>
</dbReference>
<name>A0A939QDL1_9MICO</name>
<evidence type="ECO:0000259" key="1">
    <source>
        <dbReference type="Pfam" id="PF00425"/>
    </source>
</evidence>
<dbReference type="Gene3D" id="3.60.120.10">
    <property type="entry name" value="Anthranilate synthase"/>
    <property type="match status" value="1"/>
</dbReference>
<dbReference type="Proteomes" id="UP000668403">
    <property type="component" value="Unassembled WGS sequence"/>
</dbReference>
<dbReference type="PANTHER" id="PTHR11236:SF18">
    <property type="entry name" value="AMINODEOXYCHORISMATE SYNTHASE"/>
    <property type="match status" value="1"/>
</dbReference>
<proteinExistence type="predicted"/>
<dbReference type="PRINTS" id="PR00095">
    <property type="entry name" value="ANTSNTHASEI"/>
</dbReference>
<dbReference type="Pfam" id="PF00425">
    <property type="entry name" value="Chorismate_bind"/>
    <property type="match status" value="1"/>
</dbReference>
<dbReference type="RefSeq" id="WP_208238398.1">
    <property type="nucleotide sequence ID" value="NZ_BAAAQU010000002.1"/>
</dbReference>
<reference evidence="2" key="1">
    <citation type="submission" date="2021-03" db="EMBL/GenBank/DDBJ databases">
        <title>Leucobacter chromiisoli sp. nov., isolated from chromium-containing soil of chemical plant.</title>
        <authorList>
            <person name="Xu Z."/>
        </authorList>
    </citation>
    <scope>NUCLEOTIDE SEQUENCE</scope>
    <source>
        <strain evidence="2">K 70/01</strain>
    </source>
</reference>
<protein>
    <submittedName>
        <fullName evidence="2">Anthranilate synthase component I family protein</fullName>
    </submittedName>
</protein>